<dbReference type="GO" id="GO:0016747">
    <property type="term" value="F:acyltransferase activity, transferring groups other than amino-acyl groups"/>
    <property type="evidence" value="ECO:0007669"/>
    <property type="project" value="InterPro"/>
</dbReference>
<dbReference type="PANTHER" id="PTHR41700:SF1">
    <property type="entry name" value="N-ACETYLTRANSFERASE DOMAIN-CONTAINING PROTEIN"/>
    <property type="match status" value="1"/>
</dbReference>
<dbReference type="PROSITE" id="PS51186">
    <property type="entry name" value="GNAT"/>
    <property type="match status" value="1"/>
</dbReference>
<evidence type="ECO:0000313" key="3">
    <source>
        <dbReference type="Proteomes" id="UP000599074"/>
    </source>
</evidence>
<dbReference type="Proteomes" id="UP000599074">
    <property type="component" value="Unassembled WGS sequence"/>
</dbReference>
<accession>A0A8J3TF12</accession>
<evidence type="ECO:0000313" key="2">
    <source>
        <dbReference type="EMBL" id="GII23952.1"/>
    </source>
</evidence>
<dbReference type="SUPFAM" id="SSF55729">
    <property type="entry name" value="Acyl-CoA N-acyltransferases (Nat)"/>
    <property type="match status" value="1"/>
</dbReference>
<proteinExistence type="predicted"/>
<dbReference type="EMBL" id="BOON01000032">
    <property type="protein sequence ID" value="GII23952.1"/>
    <property type="molecule type" value="Genomic_DNA"/>
</dbReference>
<dbReference type="RefSeq" id="WP_168116100.1">
    <property type="nucleotide sequence ID" value="NZ_BOON01000032.1"/>
</dbReference>
<dbReference type="InterPro" id="IPR000182">
    <property type="entry name" value="GNAT_dom"/>
</dbReference>
<organism evidence="2 3">
    <name type="scientific">Planosporangium mesophilum</name>
    <dbReference type="NCBI Taxonomy" id="689768"/>
    <lineage>
        <taxon>Bacteria</taxon>
        <taxon>Bacillati</taxon>
        <taxon>Actinomycetota</taxon>
        <taxon>Actinomycetes</taxon>
        <taxon>Micromonosporales</taxon>
        <taxon>Micromonosporaceae</taxon>
        <taxon>Planosporangium</taxon>
    </lineage>
</organism>
<dbReference type="PANTHER" id="PTHR41700">
    <property type="entry name" value="GCN5-RELATED N-ACETYLTRANSFERASE"/>
    <property type="match status" value="1"/>
</dbReference>
<gene>
    <name evidence="2" type="ORF">Pme01_35490</name>
</gene>
<dbReference type="Gene3D" id="3.40.630.30">
    <property type="match status" value="1"/>
</dbReference>
<protein>
    <recommendedName>
        <fullName evidence="1">N-acetyltransferase domain-containing protein</fullName>
    </recommendedName>
</protein>
<evidence type="ECO:0000259" key="1">
    <source>
        <dbReference type="PROSITE" id="PS51186"/>
    </source>
</evidence>
<reference evidence="2" key="1">
    <citation type="submission" date="2021-01" db="EMBL/GenBank/DDBJ databases">
        <title>Whole genome shotgun sequence of Planosporangium mesophilum NBRC 109066.</title>
        <authorList>
            <person name="Komaki H."/>
            <person name="Tamura T."/>
        </authorList>
    </citation>
    <scope>NUCLEOTIDE SEQUENCE</scope>
    <source>
        <strain evidence="2">NBRC 109066</strain>
    </source>
</reference>
<name>A0A8J3TF12_9ACTN</name>
<dbReference type="InterPro" id="IPR038764">
    <property type="entry name" value="GNAT_N_AcTrfase_prd"/>
</dbReference>
<dbReference type="InterPro" id="IPR016181">
    <property type="entry name" value="Acyl_CoA_acyltransferase"/>
</dbReference>
<keyword evidence="3" id="KW-1185">Reference proteome</keyword>
<comment type="caution">
    <text evidence="2">The sequence shown here is derived from an EMBL/GenBank/DDBJ whole genome shotgun (WGS) entry which is preliminary data.</text>
</comment>
<dbReference type="AlphaFoldDB" id="A0A8J3TF12"/>
<feature type="domain" description="N-acetyltransferase" evidence="1">
    <location>
        <begin position="20"/>
        <end position="162"/>
    </location>
</feature>
<sequence>MSVGSEAWHAARAAAAAARVEIAEFSGPSVPIVQDIVDQVWGPGQAPHPSLLLALAHAGNPLLVATRDGRPAGLALGFLGWSGGFHVHSHMTAVTGGERSGGVGYALKLWQRAVCLRAGIDEVRWTYDPLIARNAHFNLVKLGAEVVAFRPDFYGAMDDTVNAGDRSDRFEVSWRLRSERVLEAVAGRRRPLDHAAGSLDIPVDYEQLRRTAPDEAAATRLRVREALERAWSAGLGVDWSQGRYVFVDREAAR</sequence>